<protein>
    <recommendedName>
        <fullName evidence="4">Alpha/beta-hydrolase</fullName>
    </recommendedName>
</protein>
<feature type="region of interest" description="Disordered" evidence="1">
    <location>
        <begin position="353"/>
        <end position="398"/>
    </location>
</feature>
<dbReference type="PANTHER" id="PTHR43433:SF10">
    <property type="entry name" value="AB HYDROLASE-1 DOMAIN-CONTAINING PROTEIN"/>
    <property type="match status" value="1"/>
</dbReference>
<dbReference type="Gene3D" id="3.40.50.1820">
    <property type="entry name" value="alpha/beta hydrolase"/>
    <property type="match status" value="1"/>
</dbReference>
<feature type="region of interest" description="Disordered" evidence="1">
    <location>
        <begin position="184"/>
        <end position="208"/>
    </location>
</feature>
<feature type="compositionally biased region" description="Low complexity" evidence="1">
    <location>
        <begin position="190"/>
        <end position="208"/>
    </location>
</feature>
<dbReference type="KEGG" id="fcy:FRACYDRAFT_261012"/>
<dbReference type="InParanoid" id="A0A1E7FI47"/>
<dbReference type="InterPro" id="IPR029058">
    <property type="entry name" value="AB_hydrolase_fold"/>
</dbReference>
<dbReference type="PANTHER" id="PTHR43433">
    <property type="entry name" value="HYDROLASE, ALPHA/BETA FOLD FAMILY PROTEIN"/>
    <property type="match status" value="1"/>
</dbReference>
<dbReference type="SUPFAM" id="SSF53474">
    <property type="entry name" value="alpha/beta-Hydrolases"/>
    <property type="match status" value="1"/>
</dbReference>
<feature type="compositionally biased region" description="Low complexity" evidence="1">
    <location>
        <begin position="363"/>
        <end position="383"/>
    </location>
</feature>
<proteinExistence type="predicted"/>
<evidence type="ECO:0000256" key="1">
    <source>
        <dbReference type="SAM" id="MobiDB-lite"/>
    </source>
</evidence>
<dbReference type="OrthoDB" id="294702at2759"/>
<name>A0A1E7FI47_9STRA</name>
<evidence type="ECO:0000313" key="2">
    <source>
        <dbReference type="EMBL" id="OEU17838.1"/>
    </source>
</evidence>
<gene>
    <name evidence="2" type="ORF">FRACYDRAFT_261012</name>
</gene>
<dbReference type="EMBL" id="KV784357">
    <property type="protein sequence ID" value="OEU17838.1"/>
    <property type="molecule type" value="Genomic_DNA"/>
</dbReference>
<dbReference type="Proteomes" id="UP000095751">
    <property type="component" value="Unassembled WGS sequence"/>
</dbReference>
<accession>A0A1E7FI47</accession>
<evidence type="ECO:0008006" key="4">
    <source>
        <dbReference type="Google" id="ProtNLM"/>
    </source>
</evidence>
<feature type="region of interest" description="Disordered" evidence="1">
    <location>
        <begin position="103"/>
        <end position="138"/>
    </location>
</feature>
<dbReference type="AlphaFoldDB" id="A0A1E7FI47"/>
<feature type="compositionally biased region" description="Acidic residues" evidence="1">
    <location>
        <begin position="388"/>
        <end position="398"/>
    </location>
</feature>
<evidence type="ECO:0000313" key="3">
    <source>
        <dbReference type="Proteomes" id="UP000095751"/>
    </source>
</evidence>
<sequence>MHSVEHTLKLKDGRLLAYHTFPNAEEEEEEEEKEKVKIKVKADKEGTVSITTAEQEQEQERHPVLYFHGYPSCGLEGGVTSARSVARAGGRLYAIDRPGMGKISSPYYPYNNNKDEDKEEEKEDNNYNNPNSNPNTNLDTFVENVWELVEDQGWNDFSILGLSGGGPYILAVLASYLQRMEKQKYKQKQQHQSSESSDDNSNGNSSTKSLQALPRLRNVCLVCAICMSAGSDGIKIKSDMESMNTLVESASTSRISRFWLHTFALTQGIVNSYIFPILPISWIQKGMIANAHTPISDQQWIVSNEGESFFSKYIPARASMAAQGQLLSNPGIYDDTLIVIRAHHSHEDIIRKHYSNDDDGDTSAKNTNTNTITNSSSSSSYNTNKDDNDLEQDDDDDDDLLPAVGIFQGASDINVPLSHAQFMHQSIFNEHKRSKLILYEDLGHLSTIGTKSGDYAAFATRTRTRTRTLTLNCTDK</sequence>
<reference evidence="2 3" key="1">
    <citation type="submission" date="2016-09" db="EMBL/GenBank/DDBJ databases">
        <title>Extensive genetic diversity and differential bi-allelic expression allows diatom success in the polar Southern Ocean.</title>
        <authorList>
            <consortium name="DOE Joint Genome Institute"/>
            <person name="Mock T."/>
            <person name="Otillar R.P."/>
            <person name="Strauss J."/>
            <person name="Dupont C."/>
            <person name="Frickenhaus S."/>
            <person name="Maumus F."/>
            <person name="Mcmullan M."/>
            <person name="Sanges R."/>
            <person name="Schmutz J."/>
            <person name="Toseland A."/>
            <person name="Valas R."/>
            <person name="Veluchamy A."/>
            <person name="Ward B.J."/>
            <person name="Allen A."/>
            <person name="Barry K."/>
            <person name="Falciatore A."/>
            <person name="Ferrante M."/>
            <person name="Fortunato A.E."/>
            <person name="Gloeckner G."/>
            <person name="Gruber A."/>
            <person name="Hipkin R."/>
            <person name="Janech M."/>
            <person name="Kroth P."/>
            <person name="Leese F."/>
            <person name="Lindquist E."/>
            <person name="Lyon B.R."/>
            <person name="Martin J."/>
            <person name="Mayer C."/>
            <person name="Parker M."/>
            <person name="Quesneville H."/>
            <person name="Raymond J."/>
            <person name="Uhlig C."/>
            <person name="Valentin K.U."/>
            <person name="Worden A.Z."/>
            <person name="Armbrust E.V."/>
            <person name="Bowler C."/>
            <person name="Green B."/>
            <person name="Moulton V."/>
            <person name="Van Oosterhout C."/>
            <person name="Grigoriev I."/>
        </authorList>
    </citation>
    <scope>NUCLEOTIDE SEQUENCE [LARGE SCALE GENOMIC DNA]</scope>
    <source>
        <strain evidence="2 3">CCMP1102</strain>
    </source>
</reference>
<dbReference type="InterPro" id="IPR050471">
    <property type="entry name" value="AB_hydrolase"/>
</dbReference>
<keyword evidence="3" id="KW-1185">Reference proteome</keyword>
<organism evidence="2 3">
    <name type="scientific">Fragilariopsis cylindrus CCMP1102</name>
    <dbReference type="NCBI Taxonomy" id="635003"/>
    <lineage>
        <taxon>Eukaryota</taxon>
        <taxon>Sar</taxon>
        <taxon>Stramenopiles</taxon>
        <taxon>Ochrophyta</taxon>
        <taxon>Bacillariophyta</taxon>
        <taxon>Bacillariophyceae</taxon>
        <taxon>Bacillariophycidae</taxon>
        <taxon>Bacillariales</taxon>
        <taxon>Bacillariaceae</taxon>
        <taxon>Fragilariopsis</taxon>
    </lineage>
</organism>
<feature type="compositionally biased region" description="Low complexity" evidence="1">
    <location>
        <begin position="126"/>
        <end position="135"/>
    </location>
</feature>